<dbReference type="InParanoid" id="A0A078AR56"/>
<dbReference type="AlphaFoldDB" id="A0A078AR56"/>
<accession>A0A078AR56</accession>
<evidence type="ECO:0000313" key="1">
    <source>
        <dbReference type="EMBL" id="CDW84890.1"/>
    </source>
</evidence>
<evidence type="ECO:0000313" key="2">
    <source>
        <dbReference type="Proteomes" id="UP000039865"/>
    </source>
</evidence>
<sequence>MENYYFQSFKENTRFGTIKVKQGIIKYFPNTLQIEDNFMVTSNVDIQKCFLLVKKNLKVFRVKDTCAVQILNGSKKYVFAYLLYQNKLLMKKKKKNGCKCIELKVQAKPQIIQLNEIFYLFWFKNLAQIQIFNCKTMVIEQNIFLARKENWMQVQKIQKKSEFVYEIAFRNIKSLNFYEIDLLSYPFSFQLKESVQIMKDNNRLTHLSLINKNHICNILNDYNCNNHLDVQIISRSNLQLHQEVQQQLEHKILISSEDKIQLLNQKYVKMGDQPILIKLTQNKIGILTNIKEQKFDFDLFKKLNSINDIISHSKNSGICSQEYGSNYLIYIIRKLDDGRCNIWFVKIPRKVIQNIQKEMNQPRNLDALD</sequence>
<keyword evidence="2" id="KW-1185">Reference proteome</keyword>
<reference evidence="1 2" key="1">
    <citation type="submission" date="2014-06" db="EMBL/GenBank/DDBJ databases">
        <authorList>
            <person name="Swart Estienne"/>
        </authorList>
    </citation>
    <scope>NUCLEOTIDE SEQUENCE [LARGE SCALE GENOMIC DNA]</scope>
    <source>
        <strain evidence="1 2">130c</strain>
    </source>
</reference>
<gene>
    <name evidence="1" type="primary">Contig13077.g13944</name>
    <name evidence="1" type="ORF">STYLEM_13959</name>
</gene>
<name>A0A078AR56_STYLE</name>
<protein>
    <submittedName>
        <fullName evidence="1">Uncharacterized protein</fullName>
    </submittedName>
</protein>
<proteinExistence type="predicted"/>
<organism evidence="1 2">
    <name type="scientific">Stylonychia lemnae</name>
    <name type="common">Ciliate</name>
    <dbReference type="NCBI Taxonomy" id="5949"/>
    <lineage>
        <taxon>Eukaryota</taxon>
        <taxon>Sar</taxon>
        <taxon>Alveolata</taxon>
        <taxon>Ciliophora</taxon>
        <taxon>Intramacronucleata</taxon>
        <taxon>Spirotrichea</taxon>
        <taxon>Stichotrichia</taxon>
        <taxon>Sporadotrichida</taxon>
        <taxon>Oxytrichidae</taxon>
        <taxon>Stylonychinae</taxon>
        <taxon>Stylonychia</taxon>
    </lineage>
</organism>
<dbReference type="Proteomes" id="UP000039865">
    <property type="component" value="Unassembled WGS sequence"/>
</dbReference>
<dbReference type="EMBL" id="CCKQ01013246">
    <property type="protein sequence ID" value="CDW84890.1"/>
    <property type="molecule type" value="Genomic_DNA"/>
</dbReference>